<keyword evidence="7" id="KW-0539">Nucleus</keyword>
<dbReference type="PANTHER" id="PTHR41391:SF1">
    <property type="entry name" value="RESTRICTION OF TELOMERE CAPPING PROTEIN 4"/>
    <property type="match status" value="1"/>
</dbReference>
<evidence type="ECO:0000256" key="8">
    <source>
        <dbReference type="SAM" id="MobiDB-lite"/>
    </source>
</evidence>
<evidence type="ECO:0000256" key="4">
    <source>
        <dbReference type="ARBA" id="ARBA00009461"/>
    </source>
</evidence>
<evidence type="ECO:0000259" key="9">
    <source>
        <dbReference type="SMART" id="SM01312"/>
    </source>
</evidence>
<organism evidence="10 11">
    <name type="scientific">Aspergillus lucknowensis</name>
    <dbReference type="NCBI Taxonomy" id="176173"/>
    <lineage>
        <taxon>Eukaryota</taxon>
        <taxon>Fungi</taxon>
        <taxon>Dikarya</taxon>
        <taxon>Ascomycota</taxon>
        <taxon>Pezizomycotina</taxon>
        <taxon>Eurotiomycetes</taxon>
        <taxon>Eurotiomycetidae</taxon>
        <taxon>Eurotiales</taxon>
        <taxon>Aspergillaceae</taxon>
        <taxon>Aspergillus</taxon>
        <taxon>Aspergillus subgen. Nidulantes</taxon>
    </lineage>
</organism>
<accession>A0ABR4M396</accession>
<feature type="compositionally biased region" description="Low complexity" evidence="8">
    <location>
        <begin position="214"/>
        <end position="228"/>
    </location>
</feature>
<dbReference type="SMART" id="SM01312">
    <property type="entry name" value="RTC4"/>
    <property type="match status" value="1"/>
</dbReference>
<dbReference type="EMBL" id="JBFXLQ010000004">
    <property type="protein sequence ID" value="KAL2871067.1"/>
    <property type="molecule type" value="Genomic_DNA"/>
</dbReference>
<evidence type="ECO:0000256" key="7">
    <source>
        <dbReference type="ARBA" id="ARBA00023242"/>
    </source>
</evidence>
<dbReference type="GeneID" id="98143231"/>
<gene>
    <name evidence="10" type="ORF">BJX67DRAFT_343462</name>
</gene>
<evidence type="ECO:0000256" key="1">
    <source>
        <dbReference type="ARBA" id="ARBA00002738"/>
    </source>
</evidence>
<evidence type="ECO:0000256" key="3">
    <source>
        <dbReference type="ARBA" id="ARBA00004496"/>
    </source>
</evidence>
<feature type="compositionally biased region" description="Acidic residues" evidence="8">
    <location>
        <begin position="20"/>
        <end position="38"/>
    </location>
</feature>
<dbReference type="Proteomes" id="UP001610432">
    <property type="component" value="Unassembled WGS sequence"/>
</dbReference>
<evidence type="ECO:0000313" key="11">
    <source>
        <dbReference type="Proteomes" id="UP001610432"/>
    </source>
</evidence>
<dbReference type="InterPro" id="IPR039024">
    <property type="entry name" value="RTC4"/>
</dbReference>
<evidence type="ECO:0000256" key="5">
    <source>
        <dbReference type="ARBA" id="ARBA00015162"/>
    </source>
</evidence>
<comment type="subcellular location">
    <subcellularLocation>
        <location evidence="3">Cytoplasm</location>
    </subcellularLocation>
    <subcellularLocation>
        <location evidence="2">Nucleus</location>
    </subcellularLocation>
</comment>
<evidence type="ECO:0000313" key="10">
    <source>
        <dbReference type="EMBL" id="KAL2871067.1"/>
    </source>
</evidence>
<feature type="compositionally biased region" description="Polar residues" evidence="8">
    <location>
        <begin position="51"/>
        <end position="62"/>
    </location>
</feature>
<feature type="compositionally biased region" description="Acidic residues" evidence="8">
    <location>
        <begin position="67"/>
        <end position="88"/>
    </location>
</feature>
<dbReference type="Pfam" id="PF14474">
    <property type="entry name" value="RTC4"/>
    <property type="match status" value="1"/>
</dbReference>
<feature type="compositionally biased region" description="Polar residues" evidence="8">
    <location>
        <begin position="151"/>
        <end position="162"/>
    </location>
</feature>
<dbReference type="PANTHER" id="PTHR41391">
    <property type="entry name" value="RESTRICTION OF TELOMERE CAPPING PROTEIN 4"/>
    <property type="match status" value="1"/>
</dbReference>
<comment type="function">
    <text evidence="1">May be involved in a process influencing telomere capping.</text>
</comment>
<comment type="similarity">
    <text evidence="4">Belongs to the RTC4 family.</text>
</comment>
<keyword evidence="6" id="KW-0963">Cytoplasm</keyword>
<feature type="domain" description="Restriction of telomere capping protein 4 C-terminal" evidence="9">
    <location>
        <begin position="335"/>
        <end position="457"/>
    </location>
</feature>
<evidence type="ECO:0000256" key="2">
    <source>
        <dbReference type="ARBA" id="ARBA00004123"/>
    </source>
</evidence>
<name>A0ABR4M396_9EURO</name>
<evidence type="ECO:0000256" key="6">
    <source>
        <dbReference type="ARBA" id="ARBA00022490"/>
    </source>
</evidence>
<keyword evidence="11" id="KW-1185">Reference proteome</keyword>
<feature type="compositionally biased region" description="Basic residues" evidence="8">
    <location>
        <begin position="1"/>
        <end position="10"/>
    </location>
</feature>
<reference evidence="10 11" key="1">
    <citation type="submission" date="2024-07" db="EMBL/GenBank/DDBJ databases">
        <title>Section-level genome sequencing and comparative genomics of Aspergillus sections Usti and Cavernicolus.</title>
        <authorList>
            <consortium name="Lawrence Berkeley National Laboratory"/>
            <person name="Nybo J.L."/>
            <person name="Vesth T.C."/>
            <person name="Theobald S."/>
            <person name="Frisvad J.C."/>
            <person name="Larsen T.O."/>
            <person name="Kjaerboelling I."/>
            <person name="Rothschild-Mancinelli K."/>
            <person name="Lyhne E.K."/>
            <person name="Kogle M.E."/>
            <person name="Barry K."/>
            <person name="Clum A."/>
            <person name="Na H."/>
            <person name="Ledsgaard L."/>
            <person name="Lin J."/>
            <person name="Lipzen A."/>
            <person name="Kuo A."/>
            <person name="Riley R."/>
            <person name="Mondo S."/>
            <person name="Labutti K."/>
            <person name="Haridas S."/>
            <person name="Pangalinan J."/>
            <person name="Salamov A.A."/>
            <person name="Simmons B.A."/>
            <person name="Magnuson J.K."/>
            <person name="Chen J."/>
            <person name="Drula E."/>
            <person name="Henrissat B."/>
            <person name="Wiebenga A."/>
            <person name="Lubbers R.J."/>
            <person name="Gomes A.C."/>
            <person name="Macurrencykelacurrency M.R."/>
            <person name="Stajich J."/>
            <person name="Grigoriev I.V."/>
            <person name="Mortensen U.H."/>
            <person name="De Vries R.P."/>
            <person name="Baker S.E."/>
            <person name="Andersen M.R."/>
        </authorList>
    </citation>
    <scope>NUCLEOTIDE SEQUENCE [LARGE SCALE GENOMIC DNA]</scope>
    <source>
        <strain evidence="10 11">CBS 449.75</strain>
    </source>
</reference>
<dbReference type="RefSeq" id="XP_070890046.1">
    <property type="nucleotide sequence ID" value="XM_071028159.1"/>
</dbReference>
<feature type="compositionally biased region" description="Polar residues" evidence="8">
    <location>
        <begin position="113"/>
        <end position="127"/>
    </location>
</feature>
<sequence length="475" mass="52597">MVSLRARRKSSQTDAKPAELELDTDDEPLSSSEEDSGDDYGPAPRKKAREANNSKSSYSNPQKPEPATEDEPLSSSDEEDSINGDDLSDTFGATPRGSQRTGPTLEEKLAQNGGDSVKQTQFQSPSSSRKRTAQEMLGATNIKDDLFANIRRSSQDSTQVSYGSKKRKTPRSSMAESQPPSSAPQMTDSPKKDEEEEEEEDGGFRVPPEIPEFPASASSFSVPTSSAPGPEIMDSDDDSPLSSAVSCASLEIPTNNEDDVQEEYLCPMCKESVDPGLLIMFRAQPRQRIRDQQVFCDSHKQSSAEKVWKEKGYPTIDWEGFDERIQSHFDDLEKIMVPDSGSYYWNVLDTTLKSGKAKNFRLTLDGDGLEMMSCGYYGTRGSGKMLQAITSRFARKLRRLAAEDHIVKQAGVVVYAQAVLVPELAVRLIKEDMKVDDDSARQIMRESIEVGEKLNFALNDTVPVTEEKDDVHLKN</sequence>
<dbReference type="InterPro" id="IPR028094">
    <property type="entry name" value="RTC4_C"/>
</dbReference>
<feature type="region of interest" description="Disordered" evidence="8">
    <location>
        <begin position="1"/>
        <end position="243"/>
    </location>
</feature>
<feature type="compositionally biased region" description="Polar residues" evidence="8">
    <location>
        <begin position="171"/>
        <end position="188"/>
    </location>
</feature>
<comment type="caution">
    <text evidence="10">The sequence shown here is derived from an EMBL/GenBank/DDBJ whole genome shotgun (WGS) entry which is preliminary data.</text>
</comment>
<protein>
    <recommendedName>
        <fullName evidence="5">Restriction of telomere capping protein 4</fullName>
    </recommendedName>
</protein>
<proteinExistence type="inferred from homology"/>